<keyword evidence="2" id="KW-0472">Membrane</keyword>
<gene>
    <name evidence="3" type="ORF">Q8791_17280</name>
</gene>
<proteinExistence type="predicted"/>
<organism evidence="3 4">
    <name type="scientific">Nocardiopsis codii</name>
    <dbReference type="NCBI Taxonomy" id="3065942"/>
    <lineage>
        <taxon>Bacteria</taxon>
        <taxon>Bacillati</taxon>
        <taxon>Actinomycetota</taxon>
        <taxon>Actinomycetes</taxon>
        <taxon>Streptosporangiales</taxon>
        <taxon>Nocardiopsidaceae</taxon>
        <taxon>Nocardiopsis</taxon>
    </lineage>
</organism>
<protein>
    <submittedName>
        <fullName evidence="3">Uncharacterized protein</fullName>
    </submittedName>
</protein>
<feature type="compositionally biased region" description="Basic and acidic residues" evidence="1">
    <location>
        <begin position="94"/>
        <end position="105"/>
    </location>
</feature>
<keyword evidence="2" id="KW-0812">Transmembrane</keyword>
<evidence type="ECO:0000256" key="1">
    <source>
        <dbReference type="SAM" id="MobiDB-lite"/>
    </source>
</evidence>
<accession>A0ABU7K9R2</accession>
<dbReference type="EMBL" id="JAUZMY010000016">
    <property type="protein sequence ID" value="MEE2038971.1"/>
    <property type="molecule type" value="Genomic_DNA"/>
</dbReference>
<name>A0ABU7K9R2_9ACTN</name>
<keyword evidence="4" id="KW-1185">Reference proteome</keyword>
<dbReference type="RefSeq" id="WP_330092742.1">
    <property type="nucleotide sequence ID" value="NZ_JAUZMY010000016.1"/>
</dbReference>
<feature type="transmembrane region" description="Helical" evidence="2">
    <location>
        <begin position="38"/>
        <end position="58"/>
    </location>
</feature>
<comment type="caution">
    <text evidence="3">The sequence shown here is derived from an EMBL/GenBank/DDBJ whole genome shotgun (WGS) entry which is preliminary data.</text>
</comment>
<sequence>MTKTRWIWATAATITILAALGAGLWFGGGPTTREGWEAASWAAGVTAALALIVTALVWTTTSPSPAPASPPSSNDRSDTVNTVNGNVSGGTVIHGREVRVDNSSY</sequence>
<evidence type="ECO:0000313" key="3">
    <source>
        <dbReference type="EMBL" id="MEE2038971.1"/>
    </source>
</evidence>
<evidence type="ECO:0000256" key="2">
    <source>
        <dbReference type="SAM" id="Phobius"/>
    </source>
</evidence>
<feature type="transmembrane region" description="Helical" evidence="2">
    <location>
        <begin position="6"/>
        <end position="26"/>
    </location>
</feature>
<evidence type="ECO:0000313" key="4">
    <source>
        <dbReference type="Proteomes" id="UP001356095"/>
    </source>
</evidence>
<reference evidence="3 4" key="1">
    <citation type="submission" date="2023-08" db="EMBL/GenBank/DDBJ databases">
        <authorList>
            <person name="Girao M."/>
            <person name="Carvalho M.F."/>
        </authorList>
    </citation>
    <scope>NUCLEOTIDE SEQUENCE [LARGE SCALE GENOMIC DNA]</scope>
    <source>
        <strain evidence="3 4">CT-R113</strain>
    </source>
</reference>
<feature type="region of interest" description="Disordered" evidence="1">
    <location>
        <begin position="61"/>
        <end position="105"/>
    </location>
</feature>
<keyword evidence="2" id="KW-1133">Transmembrane helix</keyword>
<dbReference type="Proteomes" id="UP001356095">
    <property type="component" value="Unassembled WGS sequence"/>
</dbReference>